<evidence type="ECO:0000256" key="3">
    <source>
        <dbReference type="ARBA" id="ARBA00022448"/>
    </source>
</evidence>
<evidence type="ECO:0000256" key="4">
    <source>
        <dbReference type="ARBA" id="ARBA00022729"/>
    </source>
</evidence>
<name>A0A7X2Z6W7_9BACL</name>
<dbReference type="PROSITE" id="PS51257">
    <property type="entry name" value="PROKAR_LIPOPROTEIN"/>
    <property type="match status" value="1"/>
</dbReference>
<keyword evidence="7" id="KW-1185">Reference proteome</keyword>
<dbReference type="PANTHER" id="PTHR43649:SF31">
    <property type="entry name" value="SN-GLYCEROL-3-PHOSPHATE-BINDING PERIPLASMIC PROTEIN UGPB"/>
    <property type="match status" value="1"/>
</dbReference>
<evidence type="ECO:0000256" key="5">
    <source>
        <dbReference type="SAM" id="SignalP"/>
    </source>
</evidence>
<dbReference type="PANTHER" id="PTHR43649">
    <property type="entry name" value="ARABINOSE-BINDING PROTEIN-RELATED"/>
    <property type="match status" value="1"/>
</dbReference>
<dbReference type="RefSeq" id="WP_054795686.1">
    <property type="nucleotide sequence ID" value="NZ_JARTHJ010000177.1"/>
</dbReference>
<reference evidence="6 7" key="1">
    <citation type="submission" date="2019-11" db="EMBL/GenBank/DDBJ databases">
        <title>Draft genome sequences of five Paenibacillus species of dairy origin.</title>
        <authorList>
            <person name="Olajide A.M."/>
            <person name="Chen S."/>
            <person name="Lapointe G."/>
        </authorList>
    </citation>
    <scope>NUCLEOTIDE SEQUENCE [LARGE SCALE GENOMIC DNA]</scope>
    <source>
        <strain evidence="6 7">2CS3</strain>
    </source>
</reference>
<dbReference type="Pfam" id="PF01547">
    <property type="entry name" value="SBP_bac_1"/>
    <property type="match status" value="1"/>
</dbReference>
<dbReference type="EMBL" id="WNZX01000001">
    <property type="protein sequence ID" value="MUG69377.1"/>
    <property type="molecule type" value="Genomic_DNA"/>
</dbReference>
<dbReference type="AlphaFoldDB" id="A0A7X2Z6W7"/>
<comment type="subcellular location">
    <subcellularLocation>
        <location evidence="1">Cell envelope</location>
    </subcellularLocation>
</comment>
<protein>
    <submittedName>
        <fullName evidence="6">Extracellular solute-binding protein</fullName>
    </submittedName>
</protein>
<keyword evidence="3" id="KW-0813">Transport</keyword>
<evidence type="ECO:0000313" key="7">
    <source>
        <dbReference type="Proteomes" id="UP000450917"/>
    </source>
</evidence>
<comment type="caution">
    <text evidence="6">The sequence shown here is derived from an EMBL/GenBank/DDBJ whole genome shotgun (WGS) entry which is preliminary data.</text>
</comment>
<comment type="similarity">
    <text evidence="2">Belongs to the bacterial solute-binding protein 1 family.</text>
</comment>
<dbReference type="GO" id="GO:0030313">
    <property type="term" value="C:cell envelope"/>
    <property type="evidence" value="ECO:0007669"/>
    <property type="project" value="UniProtKB-SubCell"/>
</dbReference>
<feature type="signal peptide" evidence="5">
    <location>
        <begin position="1"/>
        <end position="21"/>
    </location>
</feature>
<gene>
    <name evidence="6" type="ORF">GNP93_01675</name>
</gene>
<evidence type="ECO:0000256" key="2">
    <source>
        <dbReference type="ARBA" id="ARBA00008520"/>
    </source>
</evidence>
<dbReference type="Gene3D" id="3.40.190.10">
    <property type="entry name" value="Periplasmic binding protein-like II"/>
    <property type="match status" value="1"/>
</dbReference>
<proteinExistence type="inferred from homology"/>
<evidence type="ECO:0000313" key="6">
    <source>
        <dbReference type="EMBL" id="MUG69377.1"/>
    </source>
</evidence>
<keyword evidence="4 5" id="KW-0732">Signal</keyword>
<sequence length="447" mass="48931">MNKWPKVVVAGTLAISLTACGSAKPESANTAGEQAQAEPGKTTQIRMQIAWASDSPRGKAIRVILDEFEKKNQDVKVELLGSAQNGQKLLTQILSGDAPEVMQIAYRDVRGLAPQGAYLDLSKDLNAEKDNYYQQLWDLGTWDGKLYGFPWLGHSVQLIYNKTLFDKAGIKNPPKTWDELYDAAKKLTVDTNGDGKPDQYGIGLVGKQVYDITWMVNMFMNQAGANIVKDDGKGNYQVGLNSPEGKKALEFYTKLVKEVSPPDTVNKDGGAVMADFRNQVVAMQFQGPWGVPDAWKAANKFEVATAEVPAGPAGKAADIGPYMLSVPTGVKGDKLSASVKLIKFLGSKEGQELVMKGEKADDGNFYPFRVPIRKDLYDLPYFKEHPEFLVFIKGLEYPSISTPVPQWAQVEAEVYQSVLNQVVSGAITAEQGLKTLEEKGNAILKAK</sequence>
<accession>A0A7X2Z6W7</accession>
<dbReference type="CDD" id="cd13585">
    <property type="entry name" value="PBP2_TMBP_like"/>
    <property type="match status" value="1"/>
</dbReference>
<feature type="chain" id="PRO_5039696078" evidence="5">
    <location>
        <begin position="22"/>
        <end position="447"/>
    </location>
</feature>
<dbReference type="InterPro" id="IPR006059">
    <property type="entry name" value="SBP"/>
</dbReference>
<dbReference type="Proteomes" id="UP000450917">
    <property type="component" value="Unassembled WGS sequence"/>
</dbReference>
<organism evidence="6 7">
    <name type="scientific">Paenibacillus validus</name>
    <dbReference type="NCBI Taxonomy" id="44253"/>
    <lineage>
        <taxon>Bacteria</taxon>
        <taxon>Bacillati</taxon>
        <taxon>Bacillota</taxon>
        <taxon>Bacilli</taxon>
        <taxon>Bacillales</taxon>
        <taxon>Paenibacillaceae</taxon>
        <taxon>Paenibacillus</taxon>
    </lineage>
</organism>
<dbReference type="SUPFAM" id="SSF53850">
    <property type="entry name" value="Periplasmic binding protein-like II"/>
    <property type="match status" value="1"/>
</dbReference>
<dbReference type="InterPro" id="IPR050490">
    <property type="entry name" value="Bact_solute-bd_prot1"/>
</dbReference>
<evidence type="ECO:0000256" key="1">
    <source>
        <dbReference type="ARBA" id="ARBA00004196"/>
    </source>
</evidence>